<evidence type="ECO:0000256" key="1">
    <source>
        <dbReference type="SAM" id="Phobius"/>
    </source>
</evidence>
<comment type="caution">
    <text evidence="2">The sequence shown here is derived from an EMBL/GenBank/DDBJ whole genome shotgun (WGS) entry which is preliminary data.</text>
</comment>
<dbReference type="EMBL" id="CAJVCH010486702">
    <property type="protein sequence ID" value="CAG7820675.1"/>
    <property type="molecule type" value="Genomic_DNA"/>
</dbReference>
<name>A0A8J2PN22_9HEXA</name>
<proteinExistence type="predicted"/>
<keyword evidence="3" id="KW-1185">Reference proteome</keyword>
<gene>
    <name evidence="2" type="ORF">AFUS01_LOCUS31054</name>
</gene>
<dbReference type="AlphaFoldDB" id="A0A8J2PN22"/>
<sequence>MTFNYHSICDCSIEKPFVKCKKKMKPEIGCFNPGGCMECVFGGKLYIKTETGLVCCIKNPSKLDVNIAEVISRAADCPEPEKSDNLLFHLAVGLACSLLLTIAGWLAYCWR</sequence>
<accession>A0A8J2PN22</accession>
<evidence type="ECO:0000313" key="2">
    <source>
        <dbReference type="EMBL" id="CAG7820675.1"/>
    </source>
</evidence>
<keyword evidence="1" id="KW-0812">Transmembrane</keyword>
<keyword evidence="1" id="KW-1133">Transmembrane helix</keyword>
<organism evidence="2 3">
    <name type="scientific">Allacma fusca</name>
    <dbReference type="NCBI Taxonomy" id="39272"/>
    <lineage>
        <taxon>Eukaryota</taxon>
        <taxon>Metazoa</taxon>
        <taxon>Ecdysozoa</taxon>
        <taxon>Arthropoda</taxon>
        <taxon>Hexapoda</taxon>
        <taxon>Collembola</taxon>
        <taxon>Symphypleona</taxon>
        <taxon>Sminthuridae</taxon>
        <taxon>Allacma</taxon>
    </lineage>
</organism>
<dbReference type="Proteomes" id="UP000708208">
    <property type="component" value="Unassembled WGS sequence"/>
</dbReference>
<keyword evidence="1" id="KW-0472">Membrane</keyword>
<protein>
    <submittedName>
        <fullName evidence="2">Uncharacterized protein</fullName>
    </submittedName>
</protein>
<reference evidence="2" key="1">
    <citation type="submission" date="2021-06" db="EMBL/GenBank/DDBJ databases">
        <authorList>
            <person name="Hodson N. C."/>
            <person name="Mongue J. A."/>
            <person name="Jaron S. K."/>
        </authorList>
    </citation>
    <scope>NUCLEOTIDE SEQUENCE</scope>
</reference>
<evidence type="ECO:0000313" key="3">
    <source>
        <dbReference type="Proteomes" id="UP000708208"/>
    </source>
</evidence>
<feature type="transmembrane region" description="Helical" evidence="1">
    <location>
        <begin position="86"/>
        <end position="108"/>
    </location>
</feature>